<dbReference type="PANTHER" id="PTHR43364">
    <property type="entry name" value="NADH-SPECIFIC METHYLGLYOXAL REDUCTASE-RELATED"/>
    <property type="match status" value="1"/>
</dbReference>
<dbReference type="EMBL" id="ML994617">
    <property type="protein sequence ID" value="KAF2191567.1"/>
    <property type="molecule type" value="Genomic_DNA"/>
</dbReference>
<dbReference type="CDD" id="cd19075">
    <property type="entry name" value="AKR_AKR7A1-5"/>
    <property type="match status" value="1"/>
</dbReference>
<dbReference type="OrthoDB" id="48988at2759"/>
<evidence type="ECO:0000259" key="2">
    <source>
        <dbReference type="Pfam" id="PF00248"/>
    </source>
</evidence>
<name>A0A6A6EHM3_9PEZI</name>
<organism evidence="3 4">
    <name type="scientific">Zopfia rhizophila CBS 207.26</name>
    <dbReference type="NCBI Taxonomy" id="1314779"/>
    <lineage>
        <taxon>Eukaryota</taxon>
        <taxon>Fungi</taxon>
        <taxon>Dikarya</taxon>
        <taxon>Ascomycota</taxon>
        <taxon>Pezizomycotina</taxon>
        <taxon>Dothideomycetes</taxon>
        <taxon>Dothideomycetes incertae sedis</taxon>
        <taxon>Zopfiaceae</taxon>
        <taxon>Zopfia</taxon>
    </lineage>
</organism>
<dbReference type="GO" id="GO:0016491">
    <property type="term" value="F:oxidoreductase activity"/>
    <property type="evidence" value="ECO:0007669"/>
    <property type="project" value="UniProtKB-KW"/>
</dbReference>
<keyword evidence="4" id="KW-1185">Reference proteome</keyword>
<gene>
    <name evidence="3" type="ORF">K469DRAFT_623364</name>
</gene>
<evidence type="ECO:0000256" key="1">
    <source>
        <dbReference type="ARBA" id="ARBA00023002"/>
    </source>
</evidence>
<evidence type="ECO:0000313" key="4">
    <source>
        <dbReference type="Proteomes" id="UP000800200"/>
    </source>
</evidence>
<protein>
    <submittedName>
        <fullName evidence="3">Aldo/keto reductase</fullName>
    </submittedName>
</protein>
<dbReference type="Proteomes" id="UP000800200">
    <property type="component" value="Unassembled WGS sequence"/>
</dbReference>
<proteinExistence type="predicted"/>
<dbReference type="SUPFAM" id="SSF51430">
    <property type="entry name" value="NAD(P)-linked oxidoreductase"/>
    <property type="match status" value="1"/>
</dbReference>
<evidence type="ECO:0000313" key="3">
    <source>
        <dbReference type="EMBL" id="KAF2191567.1"/>
    </source>
</evidence>
<dbReference type="InterPro" id="IPR023210">
    <property type="entry name" value="NADP_OxRdtase_dom"/>
</dbReference>
<reference evidence="3" key="1">
    <citation type="journal article" date="2020" name="Stud. Mycol.">
        <title>101 Dothideomycetes genomes: a test case for predicting lifestyles and emergence of pathogens.</title>
        <authorList>
            <person name="Haridas S."/>
            <person name="Albert R."/>
            <person name="Binder M."/>
            <person name="Bloem J."/>
            <person name="Labutti K."/>
            <person name="Salamov A."/>
            <person name="Andreopoulos B."/>
            <person name="Baker S."/>
            <person name="Barry K."/>
            <person name="Bills G."/>
            <person name="Bluhm B."/>
            <person name="Cannon C."/>
            <person name="Castanera R."/>
            <person name="Culley D."/>
            <person name="Daum C."/>
            <person name="Ezra D."/>
            <person name="Gonzalez J."/>
            <person name="Henrissat B."/>
            <person name="Kuo A."/>
            <person name="Liang C."/>
            <person name="Lipzen A."/>
            <person name="Lutzoni F."/>
            <person name="Magnuson J."/>
            <person name="Mondo S."/>
            <person name="Nolan M."/>
            <person name="Ohm R."/>
            <person name="Pangilinan J."/>
            <person name="Park H.-J."/>
            <person name="Ramirez L."/>
            <person name="Alfaro M."/>
            <person name="Sun H."/>
            <person name="Tritt A."/>
            <person name="Yoshinaga Y."/>
            <person name="Zwiers L.-H."/>
            <person name="Turgeon B."/>
            <person name="Goodwin S."/>
            <person name="Spatafora J."/>
            <person name="Crous P."/>
            <person name="Grigoriev I."/>
        </authorList>
    </citation>
    <scope>NUCLEOTIDE SEQUENCE</scope>
    <source>
        <strain evidence="3">CBS 207.26</strain>
    </source>
</reference>
<accession>A0A6A6EHM3</accession>
<dbReference type="Pfam" id="PF00248">
    <property type="entry name" value="Aldo_ket_red"/>
    <property type="match status" value="1"/>
</dbReference>
<dbReference type="PANTHER" id="PTHR43364:SF4">
    <property type="entry name" value="NAD(P)-LINKED OXIDOREDUCTASE SUPERFAMILY PROTEIN"/>
    <property type="match status" value="1"/>
</dbReference>
<dbReference type="Gene3D" id="3.20.20.100">
    <property type="entry name" value="NADP-dependent oxidoreductase domain"/>
    <property type="match status" value="1"/>
</dbReference>
<dbReference type="InterPro" id="IPR050523">
    <property type="entry name" value="AKR_Detox_Biosynth"/>
</dbReference>
<dbReference type="InterPro" id="IPR036812">
    <property type="entry name" value="NAD(P)_OxRdtase_dom_sf"/>
</dbReference>
<keyword evidence="1" id="KW-0560">Oxidoreductase</keyword>
<dbReference type="AlphaFoldDB" id="A0A6A6EHM3"/>
<feature type="domain" description="NADP-dependent oxidoreductase" evidence="2">
    <location>
        <begin position="5"/>
        <end position="313"/>
    </location>
</feature>
<sequence>MTPPKILIGSATWGITMSKDEINELAGALEELGIREVDTAALYPPTNPGGSEKFLGECGYAEKGFLINTKIMYFGDGKGTLTASAIQKSLDQSLASVETDKLNVLYCHGPDKGTPIAEQAAAMDAEYRKGKFVKLGVSNFQPEMLEEWLQVAEEKGYVKPSVFQGQYNLLCRTYEPNLFPLLRKHDIAFIGFSPLAGGYLTGKLTFSTGPEDLKGTRFEVSDTNFLGMAFRHWYDKPSMHGAIRKVEELCKVHVVEMSDAACRWLLHHSILDGEKGDGVIIGPSSLAQLARFAETYKQGPLPDELAKELNDLWDAVKDDAASIIVY</sequence>